<name>A0A139AE45_GONPJ</name>
<keyword evidence="2" id="KW-0472">Membrane</keyword>
<feature type="region of interest" description="Disordered" evidence="1">
    <location>
        <begin position="145"/>
        <end position="169"/>
    </location>
</feature>
<feature type="transmembrane region" description="Helical" evidence="2">
    <location>
        <begin position="208"/>
        <end position="228"/>
    </location>
</feature>
<feature type="transmembrane region" description="Helical" evidence="2">
    <location>
        <begin position="181"/>
        <end position="201"/>
    </location>
</feature>
<feature type="transmembrane region" description="Helical" evidence="2">
    <location>
        <begin position="105"/>
        <end position="129"/>
    </location>
</feature>
<gene>
    <name evidence="3" type="ORF">M427DRAFT_135404</name>
</gene>
<dbReference type="OrthoDB" id="2383853at2759"/>
<sequence length="290" mass="32451">MSNLHLDSAPEAGAFFPDEKRVPVRVYDGKRFVKFYKQHPISNSVVFLFLGLILAFMVTGLIFKFSVDDDNTTEVFKLLMVGINGTTFFVILFQKRESIRRSWTLIAFVLAVFVFFYGTLGFNANILGIRFTQAKARSMSNMDTGAMDDDDDGDNMPTSGTGKTMTGEEDDQNPYGFNSDFLTLGLTLLIDVVYLVLYFFFRTRTRRIILVTSALILLEVVMFVVAHFAGSDRGIDAVNLVVPVVTGALSVIFWTGCIVNDEQGQMFYDYYERLDLLGPEEKGSYGSGSA</sequence>
<accession>A0A139AE45</accession>
<reference evidence="3 4" key="1">
    <citation type="journal article" date="2015" name="Genome Biol. Evol.">
        <title>Phylogenomic analyses indicate that early fungi evolved digesting cell walls of algal ancestors of land plants.</title>
        <authorList>
            <person name="Chang Y."/>
            <person name="Wang S."/>
            <person name="Sekimoto S."/>
            <person name="Aerts A.L."/>
            <person name="Choi C."/>
            <person name="Clum A."/>
            <person name="LaButti K.M."/>
            <person name="Lindquist E.A."/>
            <person name="Yee Ngan C."/>
            <person name="Ohm R.A."/>
            <person name="Salamov A.A."/>
            <person name="Grigoriev I.V."/>
            <person name="Spatafora J.W."/>
            <person name="Berbee M.L."/>
        </authorList>
    </citation>
    <scope>NUCLEOTIDE SEQUENCE [LARGE SCALE GENOMIC DNA]</scope>
    <source>
        <strain evidence="3 4">JEL478</strain>
    </source>
</reference>
<proteinExistence type="predicted"/>
<keyword evidence="2" id="KW-0812">Transmembrane</keyword>
<evidence type="ECO:0000313" key="3">
    <source>
        <dbReference type="EMBL" id="KXS14939.1"/>
    </source>
</evidence>
<keyword evidence="4" id="KW-1185">Reference proteome</keyword>
<evidence type="ECO:0000256" key="1">
    <source>
        <dbReference type="SAM" id="MobiDB-lite"/>
    </source>
</evidence>
<feature type="transmembrane region" description="Helical" evidence="2">
    <location>
        <begin position="41"/>
        <end position="63"/>
    </location>
</feature>
<keyword evidence="2" id="KW-1133">Transmembrane helix</keyword>
<feature type="transmembrane region" description="Helical" evidence="2">
    <location>
        <begin position="75"/>
        <end position="93"/>
    </location>
</feature>
<dbReference type="EMBL" id="KQ965765">
    <property type="protein sequence ID" value="KXS14939.1"/>
    <property type="molecule type" value="Genomic_DNA"/>
</dbReference>
<evidence type="ECO:0000256" key="2">
    <source>
        <dbReference type="SAM" id="Phobius"/>
    </source>
</evidence>
<dbReference type="Proteomes" id="UP000070544">
    <property type="component" value="Unassembled WGS sequence"/>
</dbReference>
<evidence type="ECO:0000313" key="4">
    <source>
        <dbReference type="Proteomes" id="UP000070544"/>
    </source>
</evidence>
<organism evidence="3 4">
    <name type="scientific">Gonapodya prolifera (strain JEL478)</name>
    <name type="common">Monoblepharis prolifera</name>
    <dbReference type="NCBI Taxonomy" id="1344416"/>
    <lineage>
        <taxon>Eukaryota</taxon>
        <taxon>Fungi</taxon>
        <taxon>Fungi incertae sedis</taxon>
        <taxon>Chytridiomycota</taxon>
        <taxon>Chytridiomycota incertae sedis</taxon>
        <taxon>Monoblepharidomycetes</taxon>
        <taxon>Monoblepharidales</taxon>
        <taxon>Gonapodyaceae</taxon>
        <taxon>Gonapodya</taxon>
    </lineage>
</organism>
<protein>
    <submittedName>
        <fullName evidence="3">Uncharacterized protein</fullName>
    </submittedName>
</protein>
<feature type="transmembrane region" description="Helical" evidence="2">
    <location>
        <begin position="240"/>
        <end position="259"/>
    </location>
</feature>
<dbReference type="AlphaFoldDB" id="A0A139AE45"/>